<proteinExistence type="predicted"/>
<gene>
    <name evidence="2" type="ORF">EQF91_01720</name>
</gene>
<sequence length="108" mass="12559">MDKEDILNKFKIENSLGDVRENYVSVKSYSYGIIFSTVTFLLIFIISLVKNLDYTTASLMFVSIIIGNSTYKYFKERKNMKFLQKIFYICFIIGGSILYISYLIKIVG</sequence>
<organism evidence="2 3">
    <name type="scientific">Helcococcus ovis</name>
    <dbReference type="NCBI Taxonomy" id="72026"/>
    <lineage>
        <taxon>Bacteria</taxon>
        <taxon>Bacillati</taxon>
        <taxon>Bacillota</taxon>
        <taxon>Tissierellia</taxon>
        <taxon>Tissierellales</taxon>
        <taxon>Peptoniphilaceae</taxon>
        <taxon>Helcococcus</taxon>
    </lineage>
</organism>
<evidence type="ECO:0000256" key="1">
    <source>
        <dbReference type="SAM" id="Phobius"/>
    </source>
</evidence>
<dbReference type="Proteomes" id="UP000297454">
    <property type="component" value="Unassembled WGS sequence"/>
</dbReference>
<comment type="caution">
    <text evidence="2">The sequence shown here is derived from an EMBL/GenBank/DDBJ whole genome shotgun (WGS) entry which is preliminary data.</text>
</comment>
<dbReference type="Pfam" id="PF20040">
    <property type="entry name" value="DUF6442"/>
    <property type="match status" value="1"/>
</dbReference>
<feature type="transmembrane region" description="Helical" evidence="1">
    <location>
        <begin position="86"/>
        <end position="104"/>
    </location>
</feature>
<protein>
    <submittedName>
        <fullName evidence="2">Uncharacterized protein</fullName>
    </submittedName>
</protein>
<dbReference type="RefSeq" id="WP_134744597.1">
    <property type="nucleotide sequence ID" value="NZ_CP119761.1"/>
</dbReference>
<dbReference type="InterPro" id="IPR045620">
    <property type="entry name" value="DUF6442"/>
</dbReference>
<keyword evidence="3" id="KW-1185">Reference proteome</keyword>
<accession>A0A4R9C2Y2</accession>
<evidence type="ECO:0000313" key="2">
    <source>
        <dbReference type="EMBL" id="TFF67106.1"/>
    </source>
</evidence>
<keyword evidence="1" id="KW-1133">Transmembrane helix</keyword>
<dbReference type="AlphaFoldDB" id="A0A4R9C2Y2"/>
<evidence type="ECO:0000313" key="3">
    <source>
        <dbReference type="Proteomes" id="UP000297454"/>
    </source>
</evidence>
<dbReference type="EMBL" id="SCFR01000004">
    <property type="protein sequence ID" value="TFF67106.1"/>
    <property type="molecule type" value="Genomic_DNA"/>
</dbReference>
<feature type="transmembrane region" description="Helical" evidence="1">
    <location>
        <begin position="55"/>
        <end position="74"/>
    </location>
</feature>
<name>A0A4R9C2Y2_9FIRM</name>
<keyword evidence="1" id="KW-0472">Membrane</keyword>
<reference evidence="2 3" key="1">
    <citation type="submission" date="2019-01" db="EMBL/GenBank/DDBJ databases">
        <title>Draft Genome Sequences of Helcococcus ovis Strains Isolated from the Uterus and Vagina of Dairy Cows with Metritis.</title>
        <authorList>
            <person name="Cunha F."/>
            <person name="Jeon S.J."/>
            <person name="Kutzer P."/>
            <person name="Galvao K.N."/>
        </authorList>
    </citation>
    <scope>NUCLEOTIDE SEQUENCE [LARGE SCALE GENOMIC DNA]</scope>
    <source>
        <strain evidence="2 3">KG-37</strain>
    </source>
</reference>
<keyword evidence="1" id="KW-0812">Transmembrane</keyword>
<feature type="transmembrane region" description="Helical" evidence="1">
    <location>
        <begin position="29"/>
        <end position="49"/>
    </location>
</feature>